<dbReference type="EMBL" id="JANUGU010000013">
    <property type="protein sequence ID" value="MCS0661080.1"/>
    <property type="molecule type" value="Genomic_DNA"/>
</dbReference>
<feature type="transmembrane region" description="Helical" evidence="1">
    <location>
        <begin position="95"/>
        <end position="114"/>
    </location>
</feature>
<feature type="transmembrane region" description="Helical" evidence="1">
    <location>
        <begin position="205"/>
        <end position="225"/>
    </location>
</feature>
<keyword evidence="3" id="KW-1185">Reference proteome</keyword>
<organism evidence="2 3">
    <name type="scientific">Massilia terrae</name>
    <dbReference type="NCBI Taxonomy" id="1811224"/>
    <lineage>
        <taxon>Bacteria</taxon>
        <taxon>Pseudomonadati</taxon>
        <taxon>Pseudomonadota</taxon>
        <taxon>Betaproteobacteria</taxon>
        <taxon>Burkholderiales</taxon>
        <taxon>Oxalobacteraceae</taxon>
        <taxon>Telluria group</taxon>
        <taxon>Massilia</taxon>
    </lineage>
</organism>
<evidence type="ECO:0000313" key="2">
    <source>
        <dbReference type="EMBL" id="MCS0661080.1"/>
    </source>
</evidence>
<keyword evidence="1" id="KW-1133">Transmembrane helix</keyword>
<comment type="caution">
    <text evidence="2">The sequence shown here is derived from an EMBL/GenBank/DDBJ whole genome shotgun (WGS) entry which is preliminary data.</text>
</comment>
<dbReference type="RefSeq" id="WP_258814279.1">
    <property type="nucleotide sequence ID" value="NZ_JANUGU010000013.1"/>
</dbReference>
<evidence type="ECO:0008006" key="4">
    <source>
        <dbReference type="Google" id="ProtNLM"/>
    </source>
</evidence>
<feature type="transmembrane region" description="Helical" evidence="1">
    <location>
        <begin position="165"/>
        <end position="185"/>
    </location>
</feature>
<protein>
    <recommendedName>
        <fullName evidence="4">DUF2029 domain-containing protein</fullName>
    </recommendedName>
</protein>
<keyword evidence="1" id="KW-0812">Transmembrane</keyword>
<evidence type="ECO:0000313" key="3">
    <source>
        <dbReference type="Proteomes" id="UP001204621"/>
    </source>
</evidence>
<feature type="transmembrane region" description="Helical" evidence="1">
    <location>
        <begin position="134"/>
        <end position="153"/>
    </location>
</feature>
<sequence>MHLRIDWKYVVAFFALNGVISELHEQAHIITNRIGAGCYFERDFNNLFACPGVSPHTDLAAIAASFAGPLFSYLVMWFGAWLLTRAATPAGRSIGFSLIFAPLPFARIFTALMGGGDERNVLRMVFDGVVALPATRWMAVAMTLAFCAPPVWMAWRVIANRHRGWIVAALCVVPLLVIGGYKLLFLNALLLKGVLATPLIFGTPLFVVLVFGFMVVATALSWRWLQGLESDRSALPA</sequence>
<proteinExistence type="predicted"/>
<name>A0ABT2D4A1_9BURK</name>
<accession>A0ABT2D4A1</accession>
<keyword evidence="1" id="KW-0472">Membrane</keyword>
<dbReference type="Proteomes" id="UP001204621">
    <property type="component" value="Unassembled WGS sequence"/>
</dbReference>
<gene>
    <name evidence="2" type="ORF">NX778_23695</name>
</gene>
<feature type="transmembrane region" description="Helical" evidence="1">
    <location>
        <begin position="61"/>
        <end position="83"/>
    </location>
</feature>
<reference evidence="2 3" key="1">
    <citation type="submission" date="2022-08" db="EMBL/GenBank/DDBJ databases">
        <title>Reclassification of Massilia species as members of the genera Telluria, Duganella, Pseudoduganella, Mokoshia gen. nov. and Zemynaea gen. nov. using orthogonal and non-orthogonal genome-based approaches.</title>
        <authorList>
            <person name="Bowman J.P."/>
        </authorList>
    </citation>
    <scope>NUCLEOTIDE SEQUENCE [LARGE SCALE GENOMIC DNA]</scope>
    <source>
        <strain evidence="2 3">JCM 31606</strain>
    </source>
</reference>
<evidence type="ECO:0000256" key="1">
    <source>
        <dbReference type="SAM" id="Phobius"/>
    </source>
</evidence>